<dbReference type="OrthoDB" id="6022at2759"/>
<sequence length="447" mass="49807">MTAPPSKLDYLKRYMSDAKGPVEKRKKRKKVPFNPKASSGIIVVDNEIEVHKLKKTTAYEDDPYHDNGPTVAEIFDESIPRGMQDSKKWKSIVHRDGEDGASGGGGSGSRGTVAIRQESPGSDLSPPRQMLQSTSSKSKRSKGGEKPRRRERSEDSDLSPDRGPSGASSRRSPSEVSSSQRATESRRRTSDRGRRRSSSGDLSPVRVSSSAVGQTGARSPDSDLSPDRNDGGSSIKLSTSALPTKTLSGMSAGLQSASTLREEADRRRRREEETFRKMDADISGRDAETVYRDRKTGKKRNMEDEAKVEEEKAARKKVHDDKFKKWGKGLVQGEKHAENVSDALHEMSKPLARYVDDSDRDTLLKAIDREGDPMLEYLKTKKVKSSSAPDRPRYKGPPPAPNRFAIPPGYRWDGVDRSNNFEKNRYNRISNRSAVTEEAYKWSTEDM</sequence>
<dbReference type="GO" id="GO:0003723">
    <property type="term" value="F:RNA binding"/>
    <property type="evidence" value="ECO:0007669"/>
    <property type="project" value="TreeGrafter"/>
</dbReference>
<feature type="compositionally biased region" description="Polar residues" evidence="3">
    <location>
        <begin position="231"/>
        <end position="259"/>
    </location>
</feature>
<feature type="compositionally biased region" description="Basic and acidic residues" evidence="3">
    <location>
        <begin position="260"/>
        <end position="320"/>
    </location>
</feature>
<dbReference type="GO" id="GO:0070274">
    <property type="term" value="C:RES complex"/>
    <property type="evidence" value="ECO:0007669"/>
    <property type="project" value="TreeGrafter"/>
</dbReference>
<dbReference type="InterPro" id="IPR051112">
    <property type="entry name" value="CWC26_splicing_factor"/>
</dbReference>
<dbReference type="Pfam" id="PF09736">
    <property type="entry name" value="Bud13"/>
    <property type="match status" value="1"/>
</dbReference>
<proteinExistence type="inferred from homology"/>
<feature type="compositionally biased region" description="Low complexity" evidence="3">
    <location>
        <begin position="161"/>
        <end position="179"/>
    </location>
</feature>
<feature type="region of interest" description="Disordered" evidence="3">
    <location>
        <begin position="379"/>
        <end position="411"/>
    </location>
</feature>
<feature type="compositionally biased region" description="Basic and acidic residues" evidence="3">
    <location>
        <begin position="183"/>
        <end position="192"/>
    </location>
</feature>
<feature type="region of interest" description="Disordered" evidence="3">
    <location>
        <begin position="59"/>
        <end position="320"/>
    </location>
</feature>
<feature type="compositionally biased region" description="Gly residues" evidence="3">
    <location>
        <begin position="100"/>
        <end position="109"/>
    </location>
</feature>
<protein>
    <recommendedName>
        <fullName evidence="2">BUD13 homolog</fullName>
    </recommendedName>
</protein>
<dbReference type="Proteomes" id="UP000192578">
    <property type="component" value="Unassembled WGS sequence"/>
</dbReference>
<gene>
    <name evidence="4" type="ORF">BV898_02967</name>
</gene>
<dbReference type="PANTHER" id="PTHR31809">
    <property type="entry name" value="BUD13 HOMOLOG"/>
    <property type="match status" value="1"/>
</dbReference>
<dbReference type="GO" id="GO:0005684">
    <property type="term" value="C:U2-type spliceosomal complex"/>
    <property type="evidence" value="ECO:0007669"/>
    <property type="project" value="TreeGrafter"/>
</dbReference>
<dbReference type="GO" id="GO:0000398">
    <property type="term" value="P:mRNA splicing, via spliceosome"/>
    <property type="evidence" value="ECO:0007669"/>
    <property type="project" value="TreeGrafter"/>
</dbReference>
<dbReference type="InterPro" id="IPR018609">
    <property type="entry name" value="Bud13"/>
</dbReference>
<feature type="compositionally biased region" description="Polar residues" evidence="3">
    <location>
        <begin position="206"/>
        <end position="217"/>
    </location>
</feature>
<feature type="compositionally biased region" description="Basic and acidic residues" evidence="3">
    <location>
        <begin position="142"/>
        <end position="155"/>
    </location>
</feature>
<evidence type="ECO:0000256" key="3">
    <source>
        <dbReference type="SAM" id="MobiDB-lite"/>
    </source>
</evidence>
<name>A0A1W0X6T9_HYPEX</name>
<dbReference type="AlphaFoldDB" id="A0A1W0X6T9"/>
<organism evidence="4 5">
    <name type="scientific">Hypsibius exemplaris</name>
    <name type="common">Freshwater tardigrade</name>
    <dbReference type="NCBI Taxonomy" id="2072580"/>
    <lineage>
        <taxon>Eukaryota</taxon>
        <taxon>Metazoa</taxon>
        <taxon>Ecdysozoa</taxon>
        <taxon>Tardigrada</taxon>
        <taxon>Eutardigrada</taxon>
        <taxon>Parachela</taxon>
        <taxon>Hypsibioidea</taxon>
        <taxon>Hypsibiidae</taxon>
        <taxon>Hypsibius</taxon>
    </lineage>
</organism>
<keyword evidence="5" id="KW-1185">Reference proteome</keyword>
<dbReference type="PANTHER" id="PTHR31809:SF0">
    <property type="entry name" value="BUD13 HOMOLOG"/>
    <property type="match status" value="1"/>
</dbReference>
<reference evidence="5" key="1">
    <citation type="submission" date="2017-01" db="EMBL/GenBank/DDBJ databases">
        <title>Comparative genomics of anhydrobiosis in the tardigrade Hypsibius dujardini.</title>
        <authorList>
            <person name="Yoshida Y."/>
            <person name="Koutsovoulos G."/>
            <person name="Laetsch D."/>
            <person name="Stevens L."/>
            <person name="Kumar S."/>
            <person name="Horikawa D."/>
            <person name="Ishino K."/>
            <person name="Komine S."/>
            <person name="Tomita M."/>
            <person name="Blaxter M."/>
            <person name="Arakawa K."/>
        </authorList>
    </citation>
    <scope>NUCLEOTIDE SEQUENCE [LARGE SCALE GENOMIC DNA]</scope>
    <source>
        <strain evidence="5">Z151</strain>
    </source>
</reference>
<evidence type="ECO:0000313" key="4">
    <source>
        <dbReference type="EMBL" id="OQV23237.1"/>
    </source>
</evidence>
<comment type="similarity">
    <text evidence="1">Belongs to the CWC26 family.</text>
</comment>
<comment type="caution">
    <text evidence="4">The sequence shown here is derived from an EMBL/GenBank/DDBJ whole genome shotgun (WGS) entry which is preliminary data.</text>
</comment>
<dbReference type="EMBL" id="MTYJ01000013">
    <property type="protein sequence ID" value="OQV23237.1"/>
    <property type="molecule type" value="Genomic_DNA"/>
</dbReference>
<evidence type="ECO:0000256" key="1">
    <source>
        <dbReference type="ARBA" id="ARBA00011069"/>
    </source>
</evidence>
<evidence type="ECO:0000313" key="5">
    <source>
        <dbReference type="Proteomes" id="UP000192578"/>
    </source>
</evidence>
<evidence type="ECO:0000256" key="2">
    <source>
        <dbReference type="ARBA" id="ARBA00014454"/>
    </source>
</evidence>
<feature type="compositionally biased region" description="Basic and acidic residues" evidence="3">
    <location>
        <begin position="84"/>
        <end position="98"/>
    </location>
</feature>
<accession>A0A1W0X6T9</accession>